<evidence type="ECO:0000313" key="2">
    <source>
        <dbReference type="Proteomes" id="UP000563898"/>
    </source>
</evidence>
<gene>
    <name evidence="1" type="ORF">HGA05_05360</name>
</gene>
<dbReference type="RefSeq" id="WP_006369122.1">
    <property type="nucleotide sequence ID" value="NZ_JAAXPC010000002.1"/>
</dbReference>
<dbReference type="EMBL" id="JAAXPC010000002">
    <property type="protein sequence ID" value="NKY00994.1"/>
    <property type="molecule type" value="Genomic_DNA"/>
</dbReference>
<dbReference type="AlphaFoldDB" id="A0A846WH76"/>
<evidence type="ECO:0000313" key="1">
    <source>
        <dbReference type="EMBL" id="NKY00994.1"/>
    </source>
</evidence>
<organism evidence="1 2">
    <name type="scientific">Gordonia polyisoprenivorans</name>
    <dbReference type="NCBI Taxonomy" id="84595"/>
    <lineage>
        <taxon>Bacteria</taxon>
        <taxon>Bacillati</taxon>
        <taxon>Actinomycetota</taxon>
        <taxon>Actinomycetes</taxon>
        <taxon>Mycobacteriales</taxon>
        <taxon>Gordoniaceae</taxon>
        <taxon>Gordonia</taxon>
    </lineage>
</organism>
<dbReference type="Proteomes" id="UP000563898">
    <property type="component" value="Unassembled WGS sequence"/>
</dbReference>
<name>A0A846WH76_9ACTN</name>
<sequence>MTIPDSERFDVDSATRVLAAVLTSPAGACTAIGAFADVPGLVYRAEQPARLLRAAKPPVLRAGEWEFVATGPGAAPMELRHTVRGITLQTERPAPSDAARRLAVEVLSAAQQLGSETDIAVHSALYGLAAIV</sequence>
<reference evidence="1 2" key="1">
    <citation type="submission" date="2020-04" db="EMBL/GenBank/DDBJ databases">
        <title>MicrobeNet Type strains.</title>
        <authorList>
            <person name="Nicholson A.C."/>
        </authorList>
    </citation>
    <scope>NUCLEOTIDE SEQUENCE [LARGE SCALE GENOMIC DNA]</scope>
    <source>
        <strain evidence="1 2">ATCC BAA-14</strain>
    </source>
</reference>
<protein>
    <submittedName>
        <fullName evidence="1">Uncharacterized protein</fullName>
    </submittedName>
</protein>
<proteinExistence type="predicted"/>
<comment type="caution">
    <text evidence="1">The sequence shown here is derived from an EMBL/GenBank/DDBJ whole genome shotgun (WGS) entry which is preliminary data.</text>
</comment>
<accession>A0A846WH76</accession>